<evidence type="ECO:0000313" key="4">
    <source>
        <dbReference type="EMBL" id="USQ95792.1"/>
    </source>
</evidence>
<proteinExistence type="predicted"/>
<evidence type="ECO:0000259" key="3">
    <source>
        <dbReference type="PROSITE" id="PS50902"/>
    </source>
</evidence>
<organism evidence="4 5">
    <name type="scientific">Caulobacter segnis</name>
    <dbReference type="NCBI Taxonomy" id="88688"/>
    <lineage>
        <taxon>Bacteria</taxon>
        <taxon>Pseudomonadati</taxon>
        <taxon>Pseudomonadota</taxon>
        <taxon>Alphaproteobacteria</taxon>
        <taxon>Caulobacterales</taxon>
        <taxon>Caulobacteraceae</taxon>
        <taxon>Caulobacter</taxon>
    </lineage>
</organism>
<dbReference type="InterPro" id="IPR029039">
    <property type="entry name" value="Flavoprotein-like_sf"/>
</dbReference>
<evidence type="ECO:0000313" key="5">
    <source>
        <dbReference type="Proteomes" id="UP001057520"/>
    </source>
</evidence>
<evidence type="ECO:0000256" key="1">
    <source>
        <dbReference type="ARBA" id="ARBA00022630"/>
    </source>
</evidence>
<dbReference type="InterPro" id="IPR008254">
    <property type="entry name" value="Flavodoxin/NO_synth"/>
</dbReference>
<keyword evidence="1" id="KW-0285">Flavoprotein</keyword>
<accession>A0ABY4ZSK0</accession>
<sequence length="203" mass="20910">MTTVAIPYHSGYGHTEVLAQKVAEGVRDAGQTPVLLKIENAAQDFAPLIEEITKADAVIFGAPTYMGDVSGVFKVFADATASAWFTGAWKDKLAAGFTNSHSFAGDKLHALNSLAILAAQHGMNWVSLGVPAPAVTAAERGPDSLNRVGAFLGLAAQSDNASPEITPPAGDRETARLLGERVAKAAVRWAVGASAAADLGKAA</sequence>
<dbReference type="Proteomes" id="UP001057520">
    <property type="component" value="Chromosome"/>
</dbReference>
<dbReference type="PROSITE" id="PS50902">
    <property type="entry name" value="FLAVODOXIN_LIKE"/>
    <property type="match status" value="1"/>
</dbReference>
<dbReference type="PANTHER" id="PTHR30546:SF23">
    <property type="entry name" value="FLAVOPROTEIN-LIKE PROTEIN YCP4-RELATED"/>
    <property type="match status" value="1"/>
</dbReference>
<name>A0ABY4ZSK0_9CAUL</name>
<gene>
    <name evidence="4" type="ORF">MZV50_25190</name>
</gene>
<dbReference type="Pfam" id="PF03358">
    <property type="entry name" value="FMN_red"/>
    <property type="match status" value="1"/>
</dbReference>
<reference evidence="4 5" key="1">
    <citation type="submission" date="2022-04" db="EMBL/GenBank/DDBJ databases">
        <title>Genome sequence of soybean root-associated Caulobacter segnis RL271.</title>
        <authorList>
            <person name="Longley R."/>
            <person name="Bonito G."/>
            <person name="Trigodet F."/>
            <person name="Crosson S."/>
            <person name="Fiebig A."/>
        </authorList>
    </citation>
    <scope>NUCLEOTIDE SEQUENCE [LARGE SCALE GENOMIC DNA]</scope>
    <source>
        <strain evidence="4 5">RL271</strain>
    </source>
</reference>
<keyword evidence="5" id="KW-1185">Reference proteome</keyword>
<keyword evidence="2" id="KW-0288">FMN</keyword>
<dbReference type="InterPro" id="IPR005025">
    <property type="entry name" value="FMN_Rdtase-like_dom"/>
</dbReference>
<dbReference type="SUPFAM" id="SSF52218">
    <property type="entry name" value="Flavoproteins"/>
    <property type="match status" value="1"/>
</dbReference>
<dbReference type="EMBL" id="CP096040">
    <property type="protein sequence ID" value="USQ95792.1"/>
    <property type="molecule type" value="Genomic_DNA"/>
</dbReference>
<feature type="domain" description="Flavodoxin-like" evidence="3">
    <location>
        <begin position="4"/>
        <end position="183"/>
    </location>
</feature>
<protein>
    <submittedName>
        <fullName evidence="4">Flavodoxin family protein</fullName>
    </submittedName>
</protein>
<dbReference type="Gene3D" id="3.40.50.360">
    <property type="match status" value="1"/>
</dbReference>
<evidence type="ECO:0000256" key="2">
    <source>
        <dbReference type="ARBA" id="ARBA00022643"/>
    </source>
</evidence>
<dbReference type="PANTHER" id="PTHR30546">
    <property type="entry name" value="FLAVODOXIN-RELATED PROTEIN WRBA-RELATED"/>
    <property type="match status" value="1"/>
</dbReference>